<organism evidence="3 4">
    <name type="scientific">Algoriphagus taiwanensis</name>
    <dbReference type="NCBI Taxonomy" id="1445656"/>
    <lineage>
        <taxon>Bacteria</taxon>
        <taxon>Pseudomonadati</taxon>
        <taxon>Bacteroidota</taxon>
        <taxon>Cytophagia</taxon>
        <taxon>Cytophagales</taxon>
        <taxon>Cyclobacteriaceae</taxon>
        <taxon>Algoriphagus</taxon>
    </lineage>
</organism>
<dbReference type="Gene3D" id="3.40.350.10">
    <property type="entry name" value="Creatinase/prolidase N-terminal domain"/>
    <property type="match status" value="1"/>
</dbReference>
<feature type="domain" description="Creatinase N-terminal" evidence="2">
    <location>
        <begin position="82"/>
        <end position="216"/>
    </location>
</feature>
<dbReference type="Pfam" id="PF01321">
    <property type="entry name" value="Creatinase_N"/>
    <property type="match status" value="1"/>
</dbReference>
<dbReference type="PANTHER" id="PTHR46112:SF3">
    <property type="entry name" value="AMINOPEPTIDASE YPDF"/>
    <property type="match status" value="1"/>
</dbReference>
<dbReference type="RefSeq" id="WP_338228557.1">
    <property type="nucleotide sequence ID" value="NZ_BTPE01000006.1"/>
</dbReference>
<dbReference type="PROSITE" id="PS51318">
    <property type="entry name" value="TAT"/>
    <property type="match status" value="1"/>
</dbReference>
<keyword evidence="4" id="KW-1185">Reference proteome</keyword>
<evidence type="ECO:0000259" key="2">
    <source>
        <dbReference type="Pfam" id="PF01321"/>
    </source>
</evidence>
<sequence length="448" mass="48807">MSEEAVPMTFSYPNDPATLYYTNQTMKRRNFMQITALGASTSLLTGTSAWAESTLSPESQLEKLTSRVEDIQPISLDERKSRIAKAQNLMEQNGMAAIVLDSGTSMNYFTGMTWGQSERPMVVVIPARGEVSYICPKFEQDRLKERIKIGSAVYPWEEDESPYEQIKKAVLDSGARSGKIGIEERVRFFIADGLRQVAGGFDLVSADPVTIPCRIIKSPAEIALMQRATEITIEAMKLGFSALKEGVNPSAFSSAVAQAHQKMGGRHAFALANFAEASAFPHGTTKPQVLKAGDVVLVDCGCTVEGYNSDISRTVVFGAEPTPRQLEIWNLEKEAQMAGYRAAQIGAPLEAVDAAARKVITDAGFGPDYKLPGLPHRTGHGIGMDGHEWGNAVRGNKTILEPGMCFSIEPNISIVGEFGVRHEDCVYMTENGPVWFSQPSPSIDQPFA</sequence>
<dbReference type="InterPro" id="IPR029149">
    <property type="entry name" value="Creatin/AminoP/Spt16_N"/>
</dbReference>
<dbReference type="Gene3D" id="3.90.230.10">
    <property type="entry name" value="Creatinase/methionine aminopeptidase superfamily"/>
    <property type="match status" value="1"/>
</dbReference>
<feature type="domain" description="Peptidase M24" evidence="1">
    <location>
        <begin position="224"/>
        <end position="430"/>
    </location>
</feature>
<dbReference type="PANTHER" id="PTHR46112">
    <property type="entry name" value="AMINOPEPTIDASE"/>
    <property type="match status" value="1"/>
</dbReference>
<evidence type="ECO:0000313" key="4">
    <source>
        <dbReference type="Proteomes" id="UP001307705"/>
    </source>
</evidence>
<accession>A0ABQ6Q3X8</accession>
<dbReference type="InterPro" id="IPR000994">
    <property type="entry name" value="Pept_M24"/>
</dbReference>
<dbReference type="EMBL" id="BTPE01000006">
    <property type="protein sequence ID" value="GMQ33727.1"/>
    <property type="molecule type" value="Genomic_DNA"/>
</dbReference>
<comment type="caution">
    <text evidence="3">The sequence shown here is derived from an EMBL/GenBank/DDBJ whole genome shotgun (WGS) entry which is preliminary data.</text>
</comment>
<dbReference type="Pfam" id="PF00557">
    <property type="entry name" value="Peptidase_M24"/>
    <property type="match status" value="1"/>
</dbReference>
<dbReference type="Proteomes" id="UP001307705">
    <property type="component" value="Unassembled WGS sequence"/>
</dbReference>
<dbReference type="SUPFAM" id="SSF55920">
    <property type="entry name" value="Creatinase/aminopeptidase"/>
    <property type="match status" value="1"/>
</dbReference>
<proteinExistence type="predicted"/>
<gene>
    <name evidence="3" type="primary">mdpA</name>
    <name evidence="3" type="ORF">Ataiwa_19990</name>
</gene>
<dbReference type="InterPro" id="IPR036005">
    <property type="entry name" value="Creatinase/aminopeptidase-like"/>
</dbReference>
<name>A0ABQ6Q3X8_9BACT</name>
<dbReference type="PRINTS" id="PR00599">
    <property type="entry name" value="MAPEPTIDASE"/>
</dbReference>
<evidence type="ECO:0000313" key="3">
    <source>
        <dbReference type="EMBL" id="GMQ33727.1"/>
    </source>
</evidence>
<evidence type="ECO:0000259" key="1">
    <source>
        <dbReference type="Pfam" id="PF00557"/>
    </source>
</evidence>
<dbReference type="InterPro" id="IPR050659">
    <property type="entry name" value="Peptidase_M24B"/>
</dbReference>
<protein>
    <submittedName>
        <fullName evidence="3">Metallopeptidase MdpA</fullName>
    </submittedName>
</protein>
<dbReference type="SUPFAM" id="SSF53092">
    <property type="entry name" value="Creatinase/prolidase N-terminal domain"/>
    <property type="match status" value="1"/>
</dbReference>
<dbReference type="InterPro" id="IPR001714">
    <property type="entry name" value="Pept_M24_MAP"/>
</dbReference>
<dbReference type="InterPro" id="IPR006311">
    <property type="entry name" value="TAT_signal"/>
</dbReference>
<dbReference type="InterPro" id="IPR000587">
    <property type="entry name" value="Creatinase_N"/>
</dbReference>
<reference evidence="3 4" key="1">
    <citation type="submission" date="2023-08" db="EMBL/GenBank/DDBJ databases">
        <title>Draft genome sequence of Algoriphagus taiwanensis.</title>
        <authorList>
            <person name="Takatani N."/>
            <person name="Hosokawa M."/>
            <person name="Sawabe T."/>
        </authorList>
    </citation>
    <scope>NUCLEOTIDE SEQUENCE [LARGE SCALE GENOMIC DNA]</scope>
    <source>
        <strain evidence="3 4">JCM 19755</strain>
    </source>
</reference>